<protein>
    <recommendedName>
        <fullName evidence="3">Periplasmic ligand-binding sensor domain protein</fullName>
    </recommendedName>
</protein>
<dbReference type="Proteomes" id="UP000630149">
    <property type="component" value="Unassembled WGS sequence"/>
</dbReference>
<dbReference type="AlphaFoldDB" id="A0A917JQU7"/>
<evidence type="ECO:0008006" key="3">
    <source>
        <dbReference type="Google" id="ProtNLM"/>
    </source>
</evidence>
<name>A0A917JQU7_9GAMM</name>
<gene>
    <name evidence="1" type="ORF">GCM10007966_02630</name>
</gene>
<evidence type="ECO:0000313" key="2">
    <source>
        <dbReference type="Proteomes" id="UP000630149"/>
    </source>
</evidence>
<dbReference type="InterPro" id="IPR041000">
    <property type="entry name" value="Serine_protease"/>
</dbReference>
<sequence>MSIIMPNAKKTPSAIENPEVATYVPMTDRLVQVGWQVANFGTLLVTTSTTVALVQSPLNGLMANFMRYGQALPPNQKPGVLAAVRGLYVGMISNWTGSSMRTAYVTGATSSTKKGNVHEVTETYASEELASEPSQAHKKPVKNFKRDIGYVSAFALGDVLVTQISDNKAQLRKLNVIDSSFNWKSPNNLRKLSTTGFGMRYGAGLTNFAALCLLEEQFAQVLPGNNATRHLLAGLASGMSAAVVSYPFAYMRDVFLAKTLVVNGTLQPPTFMDFTRQSLTYMRSVGFVNAVKEVFKEFTVQAPLRMGRTGATFAIVSGINAALGSEPLARVFERPAAVSRGSASSHGFFAKPEVSMPKIEEVSETSQANPRK</sequence>
<dbReference type="Pfam" id="PF18405">
    <property type="entry name" value="SLC25_like"/>
    <property type="match status" value="1"/>
</dbReference>
<dbReference type="EMBL" id="BMOB01000001">
    <property type="protein sequence ID" value="GGI77357.1"/>
    <property type="molecule type" value="Genomic_DNA"/>
</dbReference>
<reference evidence="1" key="1">
    <citation type="journal article" date="2014" name="Int. J. Syst. Evol. Microbiol.">
        <title>Complete genome sequence of Corynebacterium casei LMG S-19264T (=DSM 44701T), isolated from a smear-ripened cheese.</title>
        <authorList>
            <consortium name="US DOE Joint Genome Institute (JGI-PGF)"/>
            <person name="Walter F."/>
            <person name="Albersmeier A."/>
            <person name="Kalinowski J."/>
            <person name="Ruckert C."/>
        </authorList>
    </citation>
    <scope>NUCLEOTIDE SEQUENCE</scope>
    <source>
        <strain evidence="1">JCM 13919</strain>
    </source>
</reference>
<reference evidence="1" key="2">
    <citation type="submission" date="2020-09" db="EMBL/GenBank/DDBJ databases">
        <authorList>
            <person name="Sun Q."/>
            <person name="Ohkuma M."/>
        </authorList>
    </citation>
    <scope>NUCLEOTIDE SEQUENCE</scope>
    <source>
        <strain evidence="1">JCM 13919</strain>
    </source>
</reference>
<proteinExistence type="predicted"/>
<evidence type="ECO:0000313" key="1">
    <source>
        <dbReference type="EMBL" id="GGI77357.1"/>
    </source>
</evidence>
<keyword evidence="2" id="KW-1185">Reference proteome</keyword>
<comment type="caution">
    <text evidence="1">The sequence shown here is derived from an EMBL/GenBank/DDBJ whole genome shotgun (WGS) entry which is preliminary data.</text>
</comment>
<accession>A0A917JQU7</accession>
<organism evidence="1 2">
    <name type="scientific">Legionella impletisoli</name>
    <dbReference type="NCBI Taxonomy" id="343510"/>
    <lineage>
        <taxon>Bacteria</taxon>
        <taxon>Pseudomonadati</taxon>
        <taxon>Pseudomonadota</taxon>
        <taxon>Gammaproteobacteria</taxon>
        <taxon>Legionellales</taxon>
        <taxon>Legionellaceae</taxon>
        <taxon>Legionella</taxon>
    </lineage>
</organism>